<dbReference type="EMBL" id="JARBJD010000161">
    <property type="protein sequence ID" value="KAK2949164.1"/>
    <property type="molecule type" value="Genomic_DNA"/>
</dbReference>
<evidence type="ECO:0000256" key="1">
    <source>
        <dbReference type="SAM" id="MobiDB-lite"/>
    </source>
</evidence>
<proteinExistence type="predicted"/>
<accession>A0ABQ9XE99</accession>
<name>A0ABQ9XE99_9EUKA</name>
<sequence length="229" mass="25926">MWERRVGEIEDGSCWDRKIKRAGDIHNISFLPELECLSIHSLSNSALVPAPLHPAQTHRTHLFTPLDTKDKQSEPLQLQPSFIAHLLLTSAQYPFVNRHPCAMPPSFPLLHPINLADKKLRQRERQSSVHALWVLRDLTLMLRLLAKDFQAKTKTSPRTTTENIDARPESPSEQAKDDPQHITQHPLPNPFRAHSDDTVKWTAVDADGSGRDLGDPLSLADWDRALSQT</sequence>
<dbReference type="Proteomes" id="UP001281761">
    <property type="component" value="Unassembled WGS sequence"/>
</dbReference>
<evidence type="ECO:0000313" key="3">
    <source>
        <dbReference type="Proteomes" id="UP001281761"/>
    </source>
</evidence>
<feature type="region of interest" description="Disordered" evidence="1">
    <location>
        <begin position="152"/>
        <end position="229"/>
    </location>
</feature>
<gene>
    <name evidence="2" type="ORF">BLNAU_15890</name>
</gene>
<feature type="compositionally biased region" description="Basic and acidic residues" evidence="1">
    <location>
        <begin position="164"/>
        <end position="180"/>
    </location>
</feature>
<organism evidence="2 3">
    <name type="scientific">Blattamonas nauphoetae</name>
    <dbReference type="NCBI Taxonomy" id="2049346"/>
    <lineage>
        <taxon>Eukaryota</taxon>
        <taxon>Metamonada</taxon>
        <taxon>Preaxostyla</taxon>
        <taxon>Oxymonadida</taxon>
        <taxon>Blattamonas</taxon>
    </lineage>
</organism>
<reference evidence="2 3" key="1">
    <citation type="journal article" date="2022" name="bioRxiv">
        <title>Genomics of Preaxostyla Flagellates Illuminates Evolutionary Transitions and the Path Towards Mitochondrial Loss.</title>
        <authorList>
            <person name="Novak L.V.F."/>
            <person name="Treitli S.C."/>
            <person name="Pyrih J."/>
            <person name="Halakuc P."/>
            <person name="Pipaliya S.V."/>
            <person name="Vacek V."/>
            <person name="Brzon O."/>
            <person name="Soukal P."/>
            <person name="Eme L."/>
            <person name="Dacks J.B."/>
            <person name="Karnkowska A."/>
            <person name="Elias M."/>
            <person name="Hampl V."/>
        </authorList>
    </citation>
    <scope>NUCLEOTIDE SEQUENCE [LARGE SCALE GENOMIC DNA]</scope>
    <source>
        <strain evidence="2">NAU3</strain>
        <tissue evidence="2">Gut</tissue>
    </source>
</reference>
<keyword evidence="3" id="KW-1185">Reference proteome</keyword>
<feature type="compositionally biased region" description="Polar residues" evidence="1">
    <location>
        <begin position="152"/>
        <end position="163"/>
    </location>
</feature>
<comment type="caution">
    <text evidence="2">The sequence shown here is derived from an EMBL/GenBank/DDBJ whole genome shotgun (WGS) entry which is preliminary data.</text>
</comment>
<protein>
    <submittedName>
        <fullName evidence="2">Uncharacterized protein</fullName>
    </submittedName>
</protein>
<evidence type="ECO:0000313" key="2">
    <source>
        <dbReference type="EMBL" id="KAK2949164.1"/>
    </source>
</evidence>